<dbReference type="AlphaFoldDB" id="A0A1K2HBG7"/>
<dbReference type="Pfam" id="PF00015">
    <property type="entry name" value="MCPsignal"/>
    <property type="match status" value="1"/>
</dbReference>
<evidence type="ECO:0000256" key="2">
    <source>
        <dbReference type="ARBA" id="ARBA00029447"/>
    </source>
</evidence>
<dbReference type="SUPFAM" id="SSF58104">
    <property type="entry name" value="Methyl-accepting chemotaxis protein (MCP) signaling domain"/>
    <property type="match status" value="1"/>
</dbReference>
<dbReference type="SMART" id="SM00304">
    <property type="entry name" value="HAMP"/>
    <property type="match status" value="1"/>
</dbReference>
<proteinExistence type="inferred from homology"/>
<dbReference type="PRINTS" id="PR00260">
    <property type="entry name" value="CHEMTRNSDUCR"/>
</dbReference>
<dbReference type="PANTHER" id="PTHR32089:SF112">
    <property type="entry name" value="LYSOZYME-LIKE PROTEIN-RELATED"/>
    <property type="match status" value="1"/>
</dbReference>
<keyword evidence="4" id="KW-0472">Membrane</keyword>
<feature type="transmembrane region" description="Helical" evidence="4">
    <location>
        <begin position="23"/>
        <end position="42"/>
    </location>
</feature>
<keyword evidence="4" id="KW-0812">Transmembrane</keyword>
<dbReference type="PROSITE" id="PS50111">
    <property type="entry name" value="CHEMOTAXIS_TRANSDUC_2"/>
    <property type="match status" value="1"/>
</dbReference>
<dbReference type="STRING" id="1121279.SAMN02745887_01010"/>
<evidence type="ECO:0000259" key="5">
    <source>
        <dbReference type="PROSITE" id="PS50111"/>
    </source>
</evidence>
<dbReference type="GO" id="GO:0016020">
    <property type="term" value="C:membrane"/>
    <property type="evidence" value="ECO:0007669"/>
    <property type="project" value="InterPro"/>
</dbReference>
<protein>
    <submittedName>
        <fullName evidence="7">Methyl-accepting chemotaxis protein</fullName>
    </submittedName>
</protein>
<dbReference type="InterPro" id="IPR003660">
    <property type="entry name" value="HAMP_dom"/>
</dbReference>
<dbReference type="Proteomes" id="UP000186513">
    <property type="component" value="Unassembled WGS sequence"/>
</dbReference>
<dbReference type="RefSeq" id="WP_072427536.1">
    <property type="nucleotide sequence ID" value="NZ_FPKR01000003.1"/>
</dbReference>
<dbReference type="SMART" id="SM00283">
    <property type="entry name" value="MA"/>
    <property type="match status" value="1"/>
</dbReference>
<dbReference type="GO" id="GO:0006935">
    <property type="term" value="P:chemotaxis"/>
    <property type="evidence" value="ECO:0007669"/>
    <property type="project" value="InterPro"/>
</dbReference>
<dbReference type="EMBL" id="FPKR01000003">
    <property type="protein sequence ID" value="SFZ73865.1"/>
    <property type="molecule type" value="Genomic_DNA"/>
</dbReference>
<evidence type="ECO:0000259" key="6">
    <source>
        <dbReference type="PROSITE" id="PS50885"/>
    </source>
</evidence>
<sequence>MSAWRNAYDGLEKAVFNTLTRKFAGLFMLVLIELALLIPILSSGDAMLATLKAAKVDAALQAELSAQMDALIGAVLLLALLSAAFIGFMVWYYRHLIVLPLRRMIASLDELSGNEGDLSRDLPALTYDEIRDLAQAYNRFLARQREIIASVQGLTVQIAVESAKSLKNITDSTTSTEQQARFAEQVMAASQSATGRIGEVSHETQQIAATTAQNLELARASYREMHDVTEQINRMGEEIGAFSSVVEGLNQRSASIKQVSELIREIAEQTNLLALNAAIEAARAGEAGRGFAVVADEVRKLAEKVRGATSDISSNIDAMLGEVSATHAQTLTINHSARDTRGVVERTSQHFALLVSDFETTSRSLAEIAKHVDDFAQNNAEINQRVEHIHADSLAINERMQRSANATRDLSRVADSVQELTGRFVLGHGPLDAAISRALKQREQMQARITELAASGLDVFDQRYQPIASTDPQKFLTAYTERFAREFQPQYDALVKATPGGKFSLLVDSKGYGPSHNSWYSKPPTGDRATDLVNSRDKRLFNDPAGLRAATNQQRFLLQTYVRDTGEIMTELDLPLFVNGRHWGALRLGFDAATLLAAKTD</sequence>
<organism evidence="7 8">
    <name type="scientific">Chitinimonas taiwanensis DSM 18899</name>
    <dbReference type="NCBI Taxonomy" id="1121279"/>
    <lineage>
        <taxon>Bacteria</taxon>
        <taxon>Pseudomonadati</taxon>
        <taxon>Pseudomonadota</taxon>
        <taxon>Betaproteobacteria</taxon>
        <taxon>Neisseriales</taxon>
        <taxon>Chitinibacteraceae</taxon>
        <taxon>Chitinimonas</taxon>
    </lineage>
</organism>
<keyword evidence="4" id="KW-1133">Transmembrane helix</keyword>
<evidence type="ECO:0000313" key="7">
    <source>
        <dbReference type="EMBL" id="SFZ73865.1"/>
    </source>
</evidence>
<dbReference type="InterPro" id="IPR004089">
    <property type="entry name" value="MCPsignal_dom"/>
</dbReference>
<dbReference type="PANTHER" id="PTHR32089">
    <property type="entry name" value="METHYL-ACCEPTING CHEMOTAXIS PROTEIN MCPB"/>
    <property type="match status" value="1"/>
</dbReference>
<feature type="domain" description="Methyl-accepting transducer" evidence="5">
    <location>
        <begin position="154"/>
        <end position="390"/>
    </location>
</feature>
<evidence type="ECO:0000256" key="3">
    <source>
        <dbReference type="PROSITE-ProRule" id="PRU00284"/>
    </source>
</evidence>
<evidence type="ECO:0000313" key="8">
    <source>
        <dbReference type="Proteomes" id="UP000186513"/>
    </source>
</evidence>
<keyword evidence="1 3" id="KW-0807">Transducer</keyword>
<dbReference type="GO" id="GO:0004888">
    <property type="term" value="F:transmembrane signaling receptor activity"/>
    <property type="evidence" value="ECO:0007669"/>
    <property type="project" value="InterPro"/>
</dbReference>
<dbReference type="Gene3D" id="1.10.287.950">
    <property type="entry name" value="Methyl-accepting chemotaxis protein"/>
    <property type="match status" value="1"/>
</dbReference>
<dbReference type="InterPro" id="IPR004090">
    <property type="entry name" value="Chemotax_Me-accpt_rcpt"/>
</dbReference>
<dbReference type="OrthoDB" id="2489132at2"/>
<keyword evidence="8" id="KW-1185">Reference proteome</keyword>
<gene>
    <name evidence="7" type="ORF">SAMN02745887_01010</name>
</gene>
<dbReference type="Pfam" id="PF00672">
    <property type="entry name" value="HAMP"/>
    <property type="match status" value="1"/>
</dbReference>
<dbReference type="PROSITE" id="PS50885">
    <property type="entry name" value="HAMP"/>
    <property type="match status" value="1"/>
</dbReference>
<reference evidence="7 8" key="1">
    <citation type="submission" date="2016-11" db="EMBL/GenBank/DDBJ databases">
        <authorList>
            <person name="Jaros S."/>
            <person name="Januszkiewicz K."/>
            <person name="Wedrychowicz H."/>
        </authorList>
    </citation>
    <scope>NUCLEOTIDE SEQUENCE [LARGE SCALE GENOMIC DNA]</scope>
    <source>
        <strain evidence="7 8">DSM 18899</strain>
    </source>
</reference>
<evidence type="ECO:0000256" key="4">
    <source>
        <dbReference type="SAM" id="Phobius"/>
    </source>
</evidence>
<comment type="similarity">
    <text evidence="2">Belongs to the methyl-accepting chemotaxis (MCP) protein family.</text>
</comment>
<feature type="transmembrane region" description="Helical" evidence="4">
    <location>
        <begin position="70"/>
        <end position="93"/>
    </location>
</feature>
<dbReference type="CDD" id="cd06225">
    <property type="entry name" value="HAMP"/>
    <property type="match status" value="1"/>
</dbReference>
<evidence type="ECO:0000256" key="1">
    <source>
        <dbReference type="ARBA" id="ARBA00023224"/>
    </source>
</evidence>
<name>A0A1K2HBG7_9NEIS</name>
<accession>A0A1K2HBG7</accession>
<feature type="domain" description="HAMP" evidence="6">
    <location>
        <begin position="95"/>
        <end position="149"/>
    </location>
</feature>
<dbReference type="GO" id="GO:0007165">
    <property type="term" value="P:signal transduction"/>
    <property type="evidence" value="ECO:0007669"/>
    <property type="project" value="UniProtKB-KW"/>
</dbReference>